<feature type="transmembrane region" description="Helical" evidence="7">
    <location>
        <begin position="116"/>
        <end position="133"/>
    </location>
</feature>
<organism evidence="8 9">
    <name type="scientific">Halococcoides cellulosivorans</name>
    <dbReference type="NCBI Taxonomy" id="1679096"/>
    <lineage>
        <taxon>Archaea</taxon>
        <taxon>Methanobacteriati</taxon>
        <taxon>Methanobacteriota</taxon>
        <taxon>Stenosarchaea group</taxon>
        <taxon>Halobacteria</taxon>
        <taxon>Halobacteriales</taxon>
        <taxon>Haloarculaceae</taxon>
        <taxon>Halococcoides</taxon>
    </lineage>
</organism>
<keyword evidence="5 7" id="KW-1133">Transmembrane helix</keyword>
<feature type="transmembrane region" description="Helical" evidence="7">
    <location>
        <begin position="20"/>
        <end position="41"/>
    </location>
</feature>
<evidence type="ECO:0000256" key="7">
    <source>
        <dbReference type="SAM" id="Phobius"/>
    </source>
</evidence>
<dbReference type="KEGG" id="harc:HARCEL1_02895"/>
<dbReference type="RefSeq" id="WP_108381103.1">
    <property type="nucleotide sequence ID" value="NZ_CP028858.1"/>
</dbReference>
<evidence type="ECO:0000256" key="4">
    <source>
        <dbReference type="ARBA" id="ARBA00022692"/>
    </source>
</evidence>
<feature type="transmembrane region" description="Helical" evidence="7">
    <location>
        <begin position="164"/>
        <end position="181"/>
    </location>
</feature>
<evidence type="ECO:0000313" key="8">
    <source>
        <dbReference type="EMBL" id="AWB26734.1"/>
    </source>
</evidence>
<dbReference type="InterPro" id="IPR018584">
    <property type="entry name" value="GT87"/>
</dbReference>
<dbReference type="Pfam" id="PF09594">
    <property type="entry name" value="GT87"/>
    <property type="match status" value="1"/>
</dbReference>
<keyword evidence="9" id="KW-1185">Reference proteome</keyword>
<dbReference type="AlphaFoldDB" id="A0A2R4WYY1"/>
<feature type="transmembrane region" description="Helical" evidence="7">
    <location>
        <begin position="140"/>
        <end position="158"/>
    </location>
</feature>
<evidence type="ECO:0000256" key="1">
    <source>
        <dbReference type="ARBA" id="ARBA00004651"/>
    </source>
</evidence>
<comment type="subcellular location">
    <subcellularLocation>
        <location evidence="1">Cell membrane</location>
        <topology evidence="1">Multi-pass membrane protein</topology>
    </subcellularLocation>
</comment>
<gene>
    <name evidence="8" type="ORF">HARCEL1_02895</name>
</gene>
<reference evidence="8 9" key="1">
    <citation type="submission" date="2018-04" db="EMBL/GenBank/DDBJ databases">
        <title>Halococcoides cellulosivorans gen. nov., sp. nov., an extremely halophilic cellulose-utilizing haloarchaeon from hypersaline lakes.</title>
        <authorList>
            <person name="Sorokin D.Y."/>
            <person name="Toshchakov S.V."/>
            <person name="Samarov N.I."/>
            <person name="Korzhenkov A."/>
            <person name="Kublanov I.V."/>
        </authorList>
    </citation>
    <scope>NUCLEOTIDE SEQUENCE [LARGE SCALE GENOMIC DNA]</scope>
    <source>
        <strain evidence="8 9">HArcel1</strain>
    </source>
</reference>
<feature type="transmembrane region" description="Helical" evidence="7">
    <location>
        <begin position="308"/>
        <end position="339"/>
    </location>
</feature>
<dbReference type="GeneID" id="36511420"/>
<accession>A0A2R4WYY1</accession>
<evidence type="ECO:0000256" key="3">
    <source>
        <dbReference type="ARBA" id="ARBA00022679"/>
    </source>
</evidence>
<evidence type="ECO:0008006" key="10">
    <source>
        <dbReference type="Google" id="ProtNLM"/>
    </source>
</evidence>
<evidence type="ECO:0000256" key="5">
    <source>
        <dbReference type="ARBA" id="ARBA00022989"/>
    </source>
</evidence>
<dbReference type="Proteomes" id="UP000244727">
    <property type="component" value="Chromosome"/>
</dbReference>
<dbReference type="GO" id="GO:0016758">
    <property type="term" value="F:hexosyltransferase activity"/>
    <property type="evidence" value="ECO:0007669"/>
    <property type="project" value="InterPro"/>
</dbReference>
<name>A0A2R4WYY1_9EURY</name>
<dbReference type="GO" id="GO:0005886">
    <property type="term" value="C:plasma membrane"/>
    <property type="evidence" value="ECO:0007669"/>
    <property type="project" value="UniProtKB-SubCell"/>
</dbReference>
<keyword evidence="6 7" id="KW-0472">Membrane</keyword>
<evidence type="ECO:0000256" key="2">
    <source>
        <dbReference type="ARBA" id="ARBA00022475"/>
    </source>
</evidence>
<feature type="transmembrane region" description="Helical" evidence="7">
    <location>
        <begin position="277"/>
        <end position="296"/>
    </location>
</feature>
<dbReference type="EMBL" id="CP028858">
    <property type="protein sequence ID" value="AWB26734.1"/>
    <property type="molecule type" value="Genomic_DNA"/>
</dbReference>
<sequence>MDSFSTQWVSKIRSYPFLSVAILLCILYILLNVVLHVAGVFSGPRFHDFSAYYDAARRFLHGYPLYDHLPQYERGQITSHPEYPEGMRWLYPPIIVLLFVPFTSLPLFVAGVLWDILSLLTIFVGVVSLLRALDVELGIVHYFLVGAMILGFGPTITWLKLGQVSGLLAASLCFAAAILNSKWKYNRKISGCLTTIPALFKPYWAPAGAHLLRDRERLYGATLFGLFIAGVSLAVFGITPHFDYVATIAGGKGWGAASAPSMWTATHFRPFYYIQPLVVKNALRISLILLVIWHSINTLDDGNMRVEWLSMALGFTLIPMVTPSVNTLQLNALVPAFIIAYVTESRAGETYVGRPSLVVLSFVLVHAHPYTVEFLAKFGPSHFPSMRSISTFIPIIQPALWGVLILFSLILIRLHQLGDGTDGNLLKGNSFRNRFQ</sequence>
<proteinExistence type="predicted"/>
<evidence type="ECO:0000256" key="6">
    <source>
        <dbReference type="ARBA" id="ARBA00023136"/>
    </source>
</evidence>
<protein>
    <recommendedName>
        <fullName evidence="10">DUF2029 domain-containing protein</fullName>
    </recommendedName>
</protein>
<feature type="transmembrane region" description="Helical" evidence="7">
    <location>
        <begin position="218"/>
        <end position="238"/>
    </location>
</feature>
<evidence type="ECO:0000313" key="9">
    <source>
        <dbReference type="Proteomes" id="UP000244727"/>
    </source>
</evidence>
<keyword evidence="3" id="KW-0808">Transferase</keyword>
<keyword evidence="2" id="KW-1003">Cell membrane</keyword>
<keyword evidence="4 7" id="KW-0812">Transmembrane</keyword>
<feature type="transmembrane region" description="Helical" evidence="7">
    <location>
        <begin position="391"/>
        <end position="412"/>
    </location>
</feature>